<dbReference type="PRINTS" id="PR00081">
    <property type="entry name" value="GDHRDH"/>
</dbReference>
<dbReference type="PANTHER" id="PTHR43008:SF9">
    <property type="entry name" value="OXIDOREDUCTASE"/>
    <property type="match status" value="1"/>
</dbReference>
<comment type="caution">
    <text evidence="7">The sequence shown here is derived from an EMBL/GenBank/DDBJ whole genome shotgun (WGS) entry which is preliminary data.</text>
</comment>
<evidence type="ECO:0000256" key="2">
    <source>
        <dbReference type="ARBA" id="ARBA00022857"/>
    </source>
</evidence>
<evidence type="ECO:0000259" key="4">
    <source>
        <dbReference type="SMART" id="SM00822"/>
    </source>
</evidence>
<dbReference type="InterPro" id="IPR036291">
    <property type="entry name" value="NAD(P)-bd_dom_sf"/>
</dbReference>
<protein>
    <recommendedName>
        <fullName evidence="4">Ketoreductase domain-containing protein</fullName>
    </recommendedName>
</protein>
<accession>A0A8H3VS01</accession>
<dbReference type="GO" id="GO:0016616">
    <property type="term" value="F:oxidoreductase activity, acting on the CH-OH group of donors, NAD or NADP as acceptor"/>
    <property type="evidence" value="ECO:0007669"/>
    <property type="project" value="UniProtKB-ARBA"/>
</dbReference>
<comment type="similarity">
    <text evidence="1">Belongs to the short-chain dehydrogenases/reductases (SDR) family.</text>
</comment>
<dbReference type="EMBL" id="WNWR01000009">
    <property type="protein sequence ID" value="KAE9994319.1"/>
    <property type="molecule type" value="Genomic_DNA"/>
</dbReference>
<keyword evidence="9" id="KW-1185">Reference proteome</keyword>
<proteinExistence type="inferred from homology"/>
<dbReference type="Proteomes" id="UP000490939">
    <property type="component" value="Unassembled WGS sequence"/>
</dbReference>
<sequence length="292" mass="30642">MAPGVVSDIELPRTIPESYQTPANITHAARFSLVARTVAITGGGRGLGITLAAAVLEAGGNVACIDILERPSKDEWETLEKTAKASGQRAQYHQCDVTDEAGLEQVLEEIATDAANQGAPFYGAIACAGIQQKVPAVDYPAADFERILKVNVTGVFLTAKHSAKILIRTGAAGSIVLIASMSGQVANRGLTCSAYNTSKAAVQQMCRSLAQEWGQHGIRVNTLSPGYIRTAMTDELLASEPEVERVWMAGALLGRLGAPEDFKAPAVFLLSPGSSFMTGTDLRVDGGHCASA</sequence>
<evidence type="ECO:0000313" key="7">
    <source>
        <dbReference type="EMBL" id="KAE9994319.1"/>
    </source>
</evidence>
<dbReference type="GO" id="GO:0050664">
    <property type="term" value="F:oxidoreductase activity, acting on NAD(P)H, oxygen as acceptor"/>
    <property type="evidence" value="ECO:0007669"/>
    <property type="project" value="TreeGrafter"/>
</dbReference>
<keyword evidence="3" id="KW-0560">Oxidoreductase</keyword>
<dbReference type="SUPFAM" id="SSF51735">
    <property type="entry name" value="NAD(P)-binding Rossmann-fold domains"/>
    <property type="match status" value="1"/>
</dbReference>
<dbReference type="AlphaFoldDB" id="A0A8H3VS01"/>
<organism evidence="7 9">
    <name type="scientific">Venturia inaequalis</name>
    <name type="common">Apple scab fungus</name>
    <dbReference type="NCBI Taxonomy" id="5025"/>
    <lineage>
        <taxon>Eukaryota</taxon>
        <taxon>Fungi</taxon>
        <taxon>Dikarya</taxon>
        <taxon>Ascomycota</taxon>
        <taxon>Pezizomycotina</taxon>
        <taxon>Dothideomycetes</taxon>
        <taxon>Pleosporomycetidae</taxon>
        <taxon>Venturiales</taxon>
        <taxon>Venturiaceae</taxon>
        <taxon>Venturia</taxon>
    </lineage>
</organism>
<name>A0A8H3VS01_VENIN</name>
<evidence type="ECO:0000313" key="5">
    <source>
        <dbReference type="EMBL" id="KAE9972532.1"/>
    </source>
</evidence>
<dbReference type="Pfam" id="PF13561">
    <property type="entry name" value="adh_short_C2"/>
    <property type="match status" value="1"/>
</dbReference>
<dbReference type="PROSITE" id="PS00061">
    <property type="entry name" value="ADH_SHORT"/>
    <property type="match status" value="1"/>
</dbReference>
<dbReference type="FunFam" id="3.40.50.720:FF:000245">
    <property type="entry name" value="Short chain dehydrogenase, putative"/>
    <property type="match status" value="1"/>
</dbReference>
<dbReference type="Proteomes" id="UP000433883">
    <property type="component" value="Unassembled WGS sequence"/>
</dbReference>
<evidence type="ECO:0000256" key="3">
    <source>
        <dbReference type="ARBA" id="ARBA00023002"/>
    </source>
</evidence>
<feature type="domain" description="Ketoreductase" evidence="4">
    <location>
        <begin position="36"/>
        <end position="231"/>
    </location>
</feature>
<dbReference type="InterPro" id="IPR057326">
    <property type="entry name" value="KR_dom"/>
</dbReference>
<dbReference type="InterPro" id="IPR002347">
    <property type="entry name" value="SDR_fam"/>
</dbReference>
<keyword evidence="2" id="KW-0521">NADP</keyword>
<dbReference type="Proteomes" id="UP000447873">
    <property type="component" value="Unassembled WGS sequence"/>
</dbReference>
<dbReference type="EMBL" id="WNWS01000018">
    <property type="protein sequence ID" value="KAE9987408.1"/>
    <property type="molecule type" value="Genomic_DNA"/>
</dbReference>
<dbReference type="EMBL" id="WNWQ01000259">
    <property type="protein sequence ID" value="KAE9972532.1"/>
    <property type="molecule type" value="Genomic_DNA"/>
</dbReference>
<reference evidence="7 9" key="1">
    <citation type="submission" date="2019-07" db="EMBL/GenBank/DDBJ databases">
        <title>Venturia inaequalis Genome Resource.</title>
        <authorList>
            <person name="Lichtner F.J."/>
        </authorList>
    </citation>
    <scope>NUCLEOTIDE SEQUENCE [LARGE SCALE GENOMIC DNA]</scope>
    <source>
        <strain evidence="6 8">120213</strain>
        <strain evidence="5">Bline_iso_100314</strain>
        <strain evidence="7 9">DMI_063113</strain>
    </source>
</reference>
<dbReference type="InterPro" id="IPR020904">
    <property type="entry name" value="Sc_DH/Rdtase_CS"/>
</dbReference>
<evidence type="ECO:0000313" key="6">
    <source>
        <dbReference type="EMBL" id="KAE9987408.1"/>
    </source>
</evidence>
<evidence type="ECO:0000313" key="9">
    <source>
        <dbReference type="Proteomes" id="UP000490939"/>
    </source>
</evidence>
<evidence type="ECO:0000256" key="1">
    <source>
        <dbReference type="ARBA" id="ARBA00006484"/>
    </source>
</evidence>
<evidence type="ECO:0000313" key="8">
    <source>
        <dbReference type="Proteomes" id="UP000447873"/>
    </source>
</evidence>
<dbReference type="Gene3D" id="3.40.50.720">
    <property type="entry name" value="NAD(P)-binding Rossmann-like Domain"/>
    <property type="match status" value="1"/>
</dbReference>
<dbReference type="SMART" id="SM00822">
    <property type="entry name" value="PKS_KR"/>
    <property type="match status" value="1"/>
</dbReference>
<gene>
    <name evidence="5" type="ORF">BLS_003977</name>
    <name evidence="7" type="ORF">EG327_011421</name>
    <name evidence="6" type="ORF">EG328_002764</name>
</gene>
<dbReference type="PANTHER" id="PTHR43008">
    <property type="entry name" value="BENZIL REDUCTASE"/>
    <property type="match status" value="1"/>
</dbReference>